<protein>
    <submittedName>
        <fullName evidence="6">Uncharacterized protein</fullName>
    </submittedName>
</protein>
<evidence type="ECO:0000256" key="4">
    <source>
        <dbReference type="ARBA" id="ARBA00023136"/>
    </source>
</evidence>
<keyword evidence="7" id="KW-1185">Reference proteome</keyword>
<comment type="subcellular location">
    <subcellularLocation>
        <location evidence="1">Membrane</location>
        <topology evidence="1">Multi-pass membrane protein</topology>
    </subcellularLocation>
</comment>
<gene>
    <name evidence="6" type="ORF">INT44_001709</name>
</gene>
<evidence type="ECO:0000256" key="2">
    <source>
        <dbReference type="ARBA" id="ARBA00022692"/>
    </source>
</evidence>
<evidence type="ECO:0000256" key="5">
    <source>
        <dbReference type="SAM" id="Phobius"/>
    </source>
</evidence>
<dbReference type="GO" id="GO:0005886">
    <property type="term" value="C:plasma membrane"/>
    <property type="evidence" value="ECO:0007669"/>
    <property type="project" value="TreeGrafter"/>
</dbReference>
<dbReference type="PANTHER" id="PTHR23112">
    <property type="entry name" value="G PROTEIN-COUPLED RECEPTOR 157-RELATED"/>
    <property type="match status" value="1"/>
</dbReference>
<feature type="transmembrane region" description="Helical" evidence="5">
    <location>
        <begin position="64"/>
        <end position="83"/>
    </location>
</feature>
<keyword evidence="2 5" id="KW-0812">Transmembrane</keyword>
<feature type="transmembrane region" description="Helical" evidence="5">
    <location>
        <begin position="285"/>
        <end position="306"/>
    </location>
</feature>
<keyword evidence="3 5" id="KW-1133">Transmembrane helix</keyword>
<dbReference type="EMBL" id="JAEPRA010000011">
    <property type="protein sequence ID" value="KAG2178556.1"/>
    <property type="molecule type" value="Genomic_DNA"/>
</dbReference>
<accession>A0A8H7PR41</accession>
<feature type="transmembrane region" description="Helical" evidence="5">
    <location>
        <begin position="95"/>
        <end position="120"/>
    </location>
</feature>
<evidence type="ECO:0000313" key="7">
    <source>
        <dbReference type="Proteomes" id="UP000612746"/>
    </source>
</evidence>
<dbReference type="GO" id="GO:0007189">
    <property type="term" value="P:adenylate cyclase-activating G protein-coupled receptor signaling pathway"/>
    <property type="evidence" value="ECO:0007669"/>
    <property type="project" value="TreeGrafter"/>
</dbReference>
<reference evidence="6" key="1">
    <citation type="submission" date="2020-12" db="EMBL/GenBank/DDBJ databases">
        <title>Metabolic potential, ecology and presence of endohyphal bacteria is reflected in genomic diversity of Mucoromycotina.</title>
        <authorList>
            <person name="Muszewska A."/>
            <person name="Okrasinska A."/>
            <person name="Steczkiewicz K."/>
            <person name="Drgas O."/>
            <person name="Orlowska M."/>
            <person name="Perlinska-Lenart U."/>
            <person name="Aleksandrzak-Piekarczyk T."/>
            <person name="Szatraj K."/>
            <person name="Zielenkiewicz U."/>
            <person name="Pilsyk S."/>
            <person name="Malc E."/>
            <person name="Mieczkowski P."/>
            <person name="Kruszewska J.S."/>
            <person name="Biernat P."/>
            <person name="Pawlowska J."/>
        </authorList>
    </citation>
    <scope>NUCLEOTIDE SEQUENCE</scope>
    <source>
        <strain evidence="6">WA0000051536</strain>
    </source>
</reference>
<dbReference type="GO" id="GO:0004930">
    <property type="term" value="F:G protein-coupled receptor activity"/>
    <property type="evidence" value="ECO:0007669"/>
    <property type="project" value="TreeGrafter"/>
</dbReference>
<dbReference type="OrthoDB" id="2349146at2759"/>
<dbReference type="PANTHER" id="PTHR23112:SF0">
    <property type="entry name" value="TRANSMEMBRANE PROTEIN 116"/>
    <property type="match status" value="1"/>
</dbReference>
<proteinExistence type="predicted"/>
<comment type="caution">
    <text evidence="6">The sequence shown here is derived from an EMBL/GenBank/DDBJ whole genome shotgun (WGS) entry which is preliminary data.</text>
</comment>
<feature type="transmembrane region" description="Helical" evidence="5">
    <location>
        <begin position="141"/>
        <end position="161"/>
    </location>
</feature>
<dbReference type="SUPFAM" id="SSF81321">
    <property type="entry name" value="Family A G protein-coupled receptor-like"/>
    <property type="match status" value="1"/>
</dbReference>
<sequence>MSTPNSTYSGISINATNAESKAFFNILTEVLDSISIAVGFIVIISVVLIRLYRPALGRTITVRLSGWIALADILVCSIQIIYIHGNDLFTDVSPLALGFVLTSLQTSSLFFVYLTVCIAINLHLTILTSKYRNVADKIDPWMVPVSFIWANVTTIPFHIWFQAEWNPQIGGFVKTPAWAAPYYMWASQYVWQLLGELYCACVIVMVLVKLYNMRKYQEKQSSAQNRNQIESADQHGRSSKRITFVMLRIVWYPVIPIITQTWLIVMNSIPPPHNITWININNIMSALQGVLNGIVFCLNPATYALWQEWRNKSEVPFSPRASKNARHSFDDGATWVKLQEPAMSTVSENYEMYKPNKPGIPSDW</sequence>
<dbReference type="AlphaFoldDB" id="A0A8H7PR41"/>
<organism evidence="6 7">
    <name type="scientific">Umbelopsis vinacea</name>
    <dbReference type="NCBI Taxonomy" id="44442"/>
    <lineage>
        <taxon>Eukaryota</taxon>
        <taxon>Fungi</taxon>
        <taxon>Fungi incertae sedis</taxon>
        <taxon>Mucoromycota</taxon>
        <taxon>Mucoromycotina</taxon>
        <taxon>Umbelopsidomycetes</taxon>
        <taxon>Umbelopsidales</taxon>
        <taxon>Umbelopsidaceae</taxon>
        <taxon>Umbelopsis</taxon>
    </lineage>
</organism>
<feature type="transmembrane region" description="Helical" evidence="5">
    <location>
        <begin position="33"/>
        <end position="52"/>
    </location>
</feature>
<dbReference type="Proteomes" id="UP000612746">
    <property type="component" value="Unassembled WGS sequence"/>
</dbReference>
<keyword evidence="4 5" id="KW-0472">Membrane</keyword>
<name>A0A8H7PR41_9FUNG</name>
<feature type="transmembrane region" description="Helical" evidence="5">
    <location>
        <begin position="245"/>
        <end position="265"/>
    </location>
</feature>
<evidence type="ECO:0000256" key="3">
    <source>
        <dbReference type="ARBA" id="ARBA00022989"/>
    </source>
</evidence>
<feature type="transmembrane region" description="Helical" evidence="5">
    <location>
        <begin position="189"/>
        <end position="211"/>
    </location>
</feature>
<dbReference type="Gene3D" id="1.20.1070.10">
    <property type="entry name" value="Rhodopsin 7-helix transmembrane proteins"/>
    <property type="match status" value="1"/>
</dbReference>
<evidence type="ECO:0000256" key="1">
    <source>
        <dbReference type="ARBA" id="ARBA00004141"/>
    </source>
</evidence>
<evidence type="ECO:0000313" key="6">
    <source>
        <dbReference type="EMBL" id="KAG2178556.1"/>
    </source>
</evidence>